<name>A0ABQ7GGM8_DUNSA</name>
<keyword evidence="2" id="KW-1185">Reference proteome</keyword>
<organism evidence="1 2">
    <name type="scientific">Dunaliella salina</name>
    <name type="common">Green alga</name>
    <name type="synonym">Protococcus salinus</name>
    <dbReference type="NCBI Taxonomy" id="3046"/>
    <lineage>
        <taxon>Eukaryota</taxon>
        <taxon>Viridiplantae</taxon>
        <taxon>Chlorophyta</taxon>
        <taxon>core chlorophytes</taxon>
        <taxon>Chlorophyceae</taxon>
        <taxon>CS clade</taxon>
        <taxon>Chlamydomonadales</taxon>
        <taxon>Dunaliellaceae</taxon>
        <taxon>Dunaliella</taxon>
    </lineage>
</organism>
<reference evidence="1" key="1">
    <citation type="submission" date="2017-08" db="EMBL/GenBank/DDBJ databases">
        <authorList>
            <person name="Polle J.E."/>
            <person name="Barry K."/>
            <person name="Cushman J."/>
            <person name="Schmutz J."/>
            <person name="Tran D."/>
            <person name="Hathwaick L.T."/>
            <person name="Yim W.C."/>
            <person name="Jenkins J."/>
            <person name="Mckie-Krisberg Z.M."/>
            <person name="Prochnik S."/>
            <person name="Lindquist E."/>
            <person name="Dockter R.B."/>
            <person name="Adam C."/>
            <person name="Molina H."/>
            <person name="Bunkerborg J."/>
            <person name="Jin E."/>
            <person name="Buchheim M."/>
            <person name="Magnuson J."/>
        </authorList>
    </citation>
    <scope>NUCLEOTIDE SEQUENCE</scope>
    <source>
        <strain evidence="1">CCAP 19/18</strain>
    </source>
</reference>
<comment type="caution">
    <text evidence="1">The sequence shown here is derived from an EMBL/GenBank/DDBJ whole genome shotgun (WGS) entry which is preliminary data.</text>
</comment>
<evidence type="ECO:0000313" key="2">
    <source>
        <dbReference type="Proteomes" id="UP000815325"/>
    </source>
</evidence>
<accession>A0ABQ7GGM8</accession>
<evidence type="ECO:0000313" key="1">
    <source>
        <dbReference type="EMBL" id="KAF5833753.1"/>
    </source>
</evidence>
<proteinExistence type="predicted"/>
<dbReference type="EMBL" id="MU069793">
    <property type="protein sequence ID" value="KAF5833753.1"/>
    <property type="molecule type" value="Genomic_DNA"/>
</dbReference>
<dbReference type="Proteomes" id="UP000815325">
    <property type="component" value="Unassembled WGS sequence"/>
</dbReference>
<sequence>MERAAELMVEWDVWWRAWPSRLIKVIQDRGMVDKLAARLSHPGNSKRFYIYVEKCKPQTISVREVEQAFPPWAQVC</sequence>
<gene>
    <name evidence="1" type="ORF">DUNSADRAFT_9820</name>
</gene>
<protein>
    <submittedName>
        <fullName evidence="1">Uncharacterized protein</fullName>
    </submittedName>
</protein>